<keyword evidence="3" id="KW-1185">Reference proteome</keyword>
<evidence type="ECO:0000313" key="3">
    <source>
        <dbReference type="Proteomes" id="UP000027821"/>
    </source>
</evidence>
<organism evidence="2 3">
    <name type="scientific">Anditalea andensis</name>
    <dbReference type="NCBI Taxonomy" id="1048983"/>
    <lineage>
        <taxon>Bacteria</taxon>
        <taxon>Pseudomonadati</taxon>
        <taxon>Bacteroidota</taxon>
        <taxon>Cytophagia</taxon>
        <taxon>Cytophagales</taxon>
        <taxon>Cytophagaceae</taxon>
        <taxon>Anditalea</taxon>
    </lineage>
</organism>
<evidence type="ECO:0000256" key="1">
    <source>
        <dbReference type="SAM" id="MobiDB-lite"/>
    </source>
</evidence>
<comment type="caution">
    <text evidence="2">The sequence shown here is derived from an EMBL/GenBank/DDBJ whole genome shotgun (WGS) entry which is preliminary data.</text>
</comment>
<dbReference type="AlphaFoldDB" id="A0A074L014"/>
<dbReference type="STRING" id="1048983.EL17_00310"/>
<dbReference type="Proteomes" id="UP000027821">
    <property type="component" value="Unassembled WGS sequence"/>
</dbReference>
<protein>
    <submittedName>
        <fullName evidence="2">Uncharacterized protein</fullName>
    </submittedName>
</protein>
<feature type="region of interest" description="Disordered" evidence="1">
    <location>
        <begin position="66"/>
        <end position="91"/>
    </location>
</feature>
<evidence type="ECO:0000313" key="2">
    <source>
        <dbReference type="EMBL" id="KEO75571.1"/>
    </source>
</evidence>
<gene>
    <name evidence="2" type="ORF">EL17_00310</name>
</gene>
<dbReference type="EMBL" id="JMIH01000010">
    <property type="protein sequence ID" value="KEO75571.1"/>
    <property type="molecule type" value="Genomic_DNA"/>
</dbReference>
<proteinExistence type="predicted"/>
<name>A0A074L014_9BACT</name>
<sequence>MKRDQKSIFSKSLMAFVVLILSFFSFSIDGFSYPNQSADHLQQTSIEQDTFTFLSNDGVNPYAKAPFLPDNCDPTPEEQEDTNENESEKDLENGWENKFLNGFSPDLFTNNIDADYLSVSLHHRKTIPFFILFHSWKSFLS</sequence>
<accession>A0A074L014</accession>
<dbReference type="RefSeq" id="WP_035069306.1">
    <property type="nucleotide sequence ID" value="NZ_JMIH01000010.1"/>
</dbReference>
<reference evidence="2 3" key="1">
    <citation type="submission" date="2014-04" db="EMBL/GenBank/DDBJ databases">
        <title>Characterization and application of a salt tolerant electro-active bacterium.</title>
        <authorList>
            <person name="Yang L."/>
            <person name="Wei S."/>
            <person name="Tay Q.X.M."/>
        </authorList>
    </citation>
    <scope>NUCLEOTIDE SEQUENCE [LARGE SCALE GENOMIC DNA]</scope>
    <source>
        <strain evidence="2 3">LY1</strain>
    </source>
</reference>
<feature type="compositionally biased region" description="Acidic residues" evidence="1">
    <location>
        <begin position="75"/>
        <end position="85"/>
    </location>
</feature>